<organism evidence="1 2">
    <name type="scientific">Botrytis tulipae</name>
    <dbReference type="NCBI Taxonomy" id="87230"/>
    <lineage>
        <taxon>Eukaryota</taxon>
        <taxon>Fungi</taxon>
        <taxon>Dikarya</taxon>
        <taxon>Ascomycota</taxon>
        <taxon>Pezizomycotina</taxon>
        <taxon>Leotiomycetes</taxon>
        <taxon>Helotiales</taxon>
        <taxon>Sclerotiniaceae</taxon>
        <taxon>Botrytis</taxon>
    </lineage>
</organism>
<dbReference type="EMBL" id="PQXH01000004">
    <property type="protein sequence ID" value="TGO19446.1"/>
    <property type="molecule type" value="Genomic_DNA"/>
</dbReference>
<name>A0A4Z1F508_9HELO</name>
<dbReference type="OrthoDB" id="3493618at2759"/>
<sequence>MSDQQAIPQSTATHFPPEANYVEKTKTIAVIFNTDRDWVQGPEDPIIKQISQYSLNIRKMIFIIDFPKITDPLRLPQITERIGLIVAAINLADLQNPKNSVEMTEVSVHLREYKTEQLNCVLPLEDFCMGYTLRISVNGGPYLDKFNTKLGVQLAKQFKKYSGKFAELARAE</sequence>
<keyword evidence="2" id="KW-1185">Reference proteome</keyword>
<protein>
    <submittedName>
        <fullName evidence="1">Uncharacterized protein</fullName>
    </submittedName>
</protein>
<accession>A0A4Z1F508</accession>
<dbReference type="AlphaFoldDB" id="A0A4Z1F508"/>
<gene>
    <name evidence="1" type="ORF">BTUL_0004g00820</name>
</gene>
<reference evidence="1 2" key="1">
    <citation type="submission" date="2017-12" db="EMBL/GenBank/DDBJ databases">
        <title>Comparative genomics of Botrytis spp.</title>
        <authorList>
            <person name="Valero-Jimenez C.A."/>
            <person name="Tapia P."/>
            <person name="Veloso J."/>
            <person name="Silva-Moreno E."/>
            <person name="Staats M."/>
            <person name="Valdes J.H."/>
            <person name="Van Kan J.A.L."/>
        </authorList>
    </citation>
    <scope>NUCLEOTIDE SEQUENCE [LARGE SCALE GENOMIC DNA]</scope>
    <source>
        <strain evidence="1 2">Bt9001</strain>
    </source>
</reference>
<dbReference type="Proteomes" id="UP000297777">
    <property type="component" value="Unassembled WGS sequence"/>
</dbReference>
<proteinExistence type="predicted"/>
<comment type="caution">
    <text evidence="1">The sequence shown here is derived from an EMBL/GenBank/DDBJ whole genome shotgun (WGS) entry which is preliminary data.</text>
</comment>
<evidence type="ECO:0000313" key="2">
    <source>
        <dbReference type="Proteomes" id="UP000297777"/>
    </source>
</evidence>
<evidence type="ECO:0000313" key="1">
    <source>
        <dbReference type="EMBL" id="TGO19446.1"/>
    </source>
</evidence>